<evidence type="ECO:0000256" key="4">
    <source>
        <dbReference type="ARBA" id="ARBA00022519"/>
    </source>
</evidence>
<dbReference type="GO" id="GO:0005886">
    <property type="term" value="C:plasma membrane"/>
    <property type="evidence" value="ECO:0007669"/>
    <property type="project" value="UniProtKB-SubCell"/>
</dbReference>
<evidence type="ECO:0000256" key="1">
    <source>
        <dbReference type="ARBA" id="ARBA00004429"/>
    </source>
</evidence>
<comment type="subunit">
    <text evidence="9">The complex comprises the extracytoplasmic solute receptor protein and the two transmembrane proteins.</text>
</comment>
<reference evidence="11 12" key="1">
    <citation type="submission" date="2019-04" db="EMBL/GenBank/DDBJ databases">
        <title>Natronospirillum operosus gen. nov., sp. nov., a haloalkaliphilic satellite isolated from decaying biomass of laboratory culture of cyanobacterium Geitlerinema sp. and proposal of Natronospirillaceae fam. nov. and Saccharospirillaceae fam. nov.</title>
        <authorList>
            <person name="Kevbrin V."/>
            <person name="Boltyanskaya Y."/>
            <person name="Koziaeva V."/>
            <person name="Grouzdev D.S."/>
            <person name="Park M."/>
            <person name="Cho J."/>
        </authorList>
    </citation>
    <scope>NUCLEOTIDE SEQUENCE [LARGE SCALE GENOMIC DNA]</scope>
    <source>
        <strain evidence="11 12">G-116</strain>
    </source>
</reference>
<comment type="subcellular location">
    <subcellularLocation>
        <location evidence="1 9">Cell inner membrane</location>
        <topology evidence="1 9">Multi-pass membrane protein</topology>
    </subcellularLocation>
</comment>
<comment type="similarity">
    <text evidence="8 9">Belongs to the TRAP transporter small permease family.</text>
</comment>
<dbReference type="GO" id="GO:0022857">
    <property type="term" value="F:transmembrane transporter activity"/>
    <property type="evidence" value="ECO:0007669"/>
    <property type="project" value="UniProtKB-UniRule"/>
</dbReference>
<keyword evidence="12" id="KW-1185">Reference proteome</keyword>
<evidence type="ECO:0000256" key="7">
    <source>
        <dbReference type="ARBA" id="ARBA00023136"/>
    </source>
</evidence>
<dbReference type="GO" id="GO:0015740">
    <property type="term" value="P:C4-dicarboxylate transport"/>
    <property type="evidence" value="ECO:0007669"/>
    <property type="project" value="TreeGrafter"/>
</dbReference>
<comment type="function">
    <text evidence="9">Part of the tripartite ATP-independent periplasmic (TRAP) transport system.</text>
</comment>
<accession>A0A4Z0WF75</accession>
<dbReference type="RefSeq" id="WP_135483620.1">
    <property type="nucleotide sequence ID" value="NZ_SRMF01000004.1"/>
</dbReference>
<comment type="caution">
    <text evidence="9">Lacks conserved residue(s) required for the propagation of feature annotation.</text>
</comment>
<dbReference type="PANTHER" id="PTHR35011:SF2">
    <property type="entry name" value="2,3-DIKETO-L-GULONATE TRAP TRANSPORTER SMALL PERMEASE PROTEIN YIAM"/>
    <property type="match status" value="1"/>
</dbReference>
<organism evidence="11 12">
    <name type="scientific">Natronospirillum operosum</name>
    <dbReference type="NCBI Taxonomy" id="2759953"/>
    <lineage>
        <taxon>Bacteria</taxon>
        <taxon>Pseudomonadati</taxon>
        <taxon>Pseudomonadota</taxon>
        <taxon>Gammaproteobacteria</taxon>
        <taxon>Oceanospirillales</taxon>
        <taxon>Natronospirillaceae</taxon>
        <taxon>Natronospirillum</taxon>
    </lineage>
</organism>
<sequence length="183" mass="20964">MPKVIHWLDLFNTWTSRLAGYGATLLLAGMLGIMVTHVFFRYVLGDSFGWTEELARFMMVWMAFLYFPAAHKQGLNVSLEVLTSWFKGSLVWRLLQIAIEILIFIMLLWCVKLGFDRIERAGSSVSLSLGIQMAKVYWILPVSFSLTAISSFERIIRLTASLFNPDYYPLADNEPDPENKVEV</sequence>
<feature type="transmembrane region" description="Helical" evidence="9">
    <location>
        <begin position="54"/>
        <end position="70"/>
    </location>
</feature>
<protein>
    <recommendedName>
        <fullName evidence="9">TRAP transporter small permease protein</fullName>
    </recommendedName>
</protein>
<evidence type="ECO:0000256" key="8">
    <source>
        <dbReference type="ARBA" id="ARBA00038436"/>
    </source>
</evidence>
<keyword evidence="4 9" id="KW-0997">Cell inner membrane</keyword>
<dbReference type="InterPro" id="IPR055348">
    <property type="entry name" value="DctQ"/>
</dbReference>
<gene>
    <name evidence="11" type="ORF">E4656_12575</name>
</gene>
<evidence type="ECO:0000256" key="5">
    <source>
        <dbReference type="ARBA" id="ARBA00022692"/>
    </source>
</evidence>
<keyword evidence="7 9" id="KW-0472">Membrane</keyword>
<keyword evidence="6 9" id="KW-1133">Transmembrane helix</keyword>
<dbReference type="EMBL" id="SRMF01000004">
    <property type="protein sequence ID" value="TGG92948.1"/>
    <property type="molecule type" value="Genomic_DNA"/>
</dbReference>
<feature type="transmembrane region" description="Helical" evidence="9">
    <location>
        <begin position="90"/>
        <end position="115"/>
    </location>
</feature>
<dbReference type="PANTHER" id="PTHR35011">
    <property type="entry name" value="2,3-DIKETO-L-GULONATE TRAP TRANSPORTER SMALL PERMEASE PROTEIN YIAM"/>
    <property type="match status" value="1"/>
</dbReference>
<evidence type="ECO:0000256" key="9">
    <source>
        <dbReference type="RuleBase" id="RU369079"/>
    </source>
</evidence>
<evidence type="ECO:0000256" key="2">
    <source>
        <dbReference type="ARBA" id="ARBA00022448"/>
    </source>
</evidence>
<evidence type="ECO:0000256" key="3">
    <source>
        <dbReference type="ARBA" id="ARBA00022475"/>
    </source>
</evidence>
<evidence type="ECO:0000256" key="6">
    <source>
        <dbReference type="ARBA" id="ARBA00022989"/>
    </source>
</evidence>
<comment type="caution">
    <text evidence="11">The sequence shown here is derived from an EMBL/GenBank/DDBJ whole genome shotgun (WGS) entry which is preliminary data.</text>
</comment>
<dbReference type="OrthoDB" id="2085311at2"/>
<dbReference type="AlphaFoldDB" id="A0A4Z0WF75"/>
<dbReference type="InterPro" id="IPR007387">
    <property type="entry name" value="TRAP_DctQ"/>
</dbReference>
<evidence type="ECO:0000259" key="10">
    <source>
        <dbReference type="Pfam" id="PF04290"/>
    </source>
</evidence>
<proteinExistence type="inferred from homology"/>
<evidence type="ECO:0000313" key="11">
    <source>
        <dbReference type="EMBL" id="TGG92948.1"/>
    </source>
</evidence>
<name>A0A4Z0WF75_9GAMM</name>
<keyword evidence="5 9" id="KW-0812">Transmembrane</keyword>
<dbReference type="Pfam" id="PF04290">
    <property type="entry name" value="DctQ"/>
    <property type="match status" value="1"/>
</dbReference>
<feature type="transmembrane region" description="Helical" evidence="9">
    <location>
        <begin position="20"/>
        <end position="42"/>
    </location>
</feature>
<keyword evidence="3" id="KW-1003">Cell membrane</keyword>
<keyword evidence="2 9" id="KW-0813">Transport</keyword>
<feature type="domain" description="Tripartite ATP-independent periplasmic transporters DctQ component" evidence="10">
    <location>
        <begin position="30"/>
        <end position="159"/>
    </location>
</feature>
<evidence type="ECO:0000313" key="12">
    <source>
        <dbReference type="Proteomes" id="UP000297475"/>
    </source>
</evidence>
<dbReference type="Proteomes" id="UP000297475">
    <property type="component" value="Unassembled WGS sequence"/>
</dbReference>